<dbReference type="Pfam" id="PF20536">
    <property type="entry name" value="DUF6751"/>
    <property type="match status" value="1"/>
</dbReference>
<keyword evidence="2" id="KW-1185">Reference proteome</keyword>
<name>A0AAE3IFG7_9FIRM</name>
<reference evidence="1 2" key="1">
    <citation type="journal article" date="2021" name="ISME Commun">
        <title>Automated analysis of genomic sequences facilitates high-throughput and comprehensive description of bacteria.</title>
        <authorList>
            <person name="Hitch T.C.A."/>
        </authorList>
    </citation>
    <scope>NUCLEOTIDE SEQUENCE [LARGE SCALE GENOMIC DNA]</scope>
    <source>
        <strain evidence="1 2">Sanger_31</strain>
    </source>
</reference>
<dbReference type="InterPro" id="IPR046639">
    <property type="entry name" value="DUF6751"/>
</dbReference>
<dbReference type="EMBL" id="JAOQJZ010000004">
    <property type="protein sequence ID" value="MCU6705293.1"/>
    <property type="molecule type" value="Genomic_DNA"/>
</dbReference>
<dbReference type="RefSeq" id="WP_041337529.1">
    <property type="nucleotide sequence ID" value="NZ_JAOQJZ010000004.1"/>
</dbReference>
<proteinExistence type="predicted"/>
<dbReference type="AlphaFoldDB" id="A0AAE3IFG7"/>
<dbReference type="Proteomes" id="UP001208131">
    <property type="component" value="Unassembled WGS sequence"/>
</dbReference>
<accession>A0AAE3IFG7</accession>
<gene>
    <name evidence="1" type="ORF">OCV57_05035</name>
</gene>
<sequence>MRYNTKCTVWHKQPDGAFITQHYPCWWQDTEAENIAKTGKTDVDRALIHLPLLAVVDKSDYIAKGDIDFDVTASVAELLKAVSPLKISTVERKDYGSPIMRHTEVTAK</sequence>
<protein>
    <submittedName>
        <fullName evidence="1">Uncharacterized protein</fullName>
    </submittedName>
</protein>
<organism evidence="1 2">
    <name type="scientific">Hominimerdicola aceti</name>
    <dbReference type="NCBI Taxonomy" id="2981726"/>
    <lineage>
        <taxon>Bacteria</taxon>
        <taxon>Bacillati</taxon>
        <taxon>Bacillota</taxon>
        <taxon>Clostridia</taxon>
        <taxon>Eubacteriales</taxon>
        <taxon>Oscillospiraceae</taxon>
        <taxon>Hominimerdicola</taxon>
    </lineage>
</organism>
<evidence type="ECO:0000313" key="1">
    <source>
        <dbReference type="EMBL" id="MCU6705293.1"/>
    </source>
</evidence>
<comment type="caution">
    <text evidence="1">The sequence shown here is derived from an EMBL/GenBank/DDBJ whole genome shotgun (WGS) entry which is preliminary data.</text>
</comment>
<evidence type="ECO:0000313" key="2">
    <source>
        <dbReference type="Proteomes" id="UP001208131"/>
    </source>
</evidence>